<keyword evidence="3" id="KW-1185">Reference proteome</keyword>
<evidence type="ECO:0000313" key="2">
    <source>
        <dbReference type="EMBL" id="OTA30502.1"/>
    </source>
</evidence>
<protein>
    <submittedName>
        <fullName evidence="2">Uncharacterized protein</fullName>
    </submittedName>
</protein>
<sequence length="187" mass="20331">MTTAKDRSPNPLRPYYVPPSVGNATASSNSPSRPPHAHTASAAGKSVANDLFPEMDLDFKGSASEAWSASRALLDALLYKYLSVLLAQPFDVAKTVLQVSLPPGVDAGLDGGRRKASARYSDLPEDERDAGRETGEEATRCQITSLLPRPEAVRHENEGVLQAKASRQQYRHRVAVEISKAREDYNL</sequence>
<feature type="region of interest" description="Disordered" evidence="1">
    <location>
        <begin position="1"/>
        <end position="45"/>
    </location>
</feature>
<dbReference type="Proteomes" id="UP000194280">
    <property type="component" value="Unassembled WGS sequence"/>
</dbReference>
<evidence type="ECO:0000313" key="3">
    <source>
        <dbReference type="Proteomes" id="UP000194280"/>
    </source>
</evidence>
<organism evidence="2 3">
    <name type="scientific">Hortaea werneckii EXF-2000</name>
    <dbReference type="NCBI Taxonomy" id="1157616"/>
    <lineage>
        <taxon>Eukaryota</taxon>
        <taxon>Fungi</taxon>
        <taxon>Dikarya</taxon>
        <taxon>Ascomycota</taxon>
        <taxon>Pezizomycotina</taxon>
        <taxon>Dothideomycetes</taxon>
        <taxon>Dothideomycetidae</taxon>
        <taxon>Mycosphaerellales</taxon>
        <taxon>Teratosphaeriaceae</taxon>
        <taxon>Hortaea</taxon>
    </lineage>
</organism>
<gene>
    <name evidence="2" type="ORF">BTJ68_09417</name>
</gene>
<dbReference type="EMBL" id="MUNK01000138">
    <property type="protein sequence ID" value="OTA30502.1"/>
    <property type="molecule type" value="Genomic_DNA"/>
</dbReference>
<dbReference type="AlphaFoldDB" id="A0A1Z5T3B8"/>
<feature type="compositionally biased region" description="Basic and acidic residues" evidence="1">
    <location>
        <begin position="129"/>
        <end position="138"/>
    </location>
</feature>
<name>A0A1Z5T3B8_HORWE</name>
<dbReference type="VEuPathDB" id="FungiDB:BTJ68_09417"/>
<dbReference type="InParanoid" id="A0A1Z5T3B8"/>
<dbReference type="STRING" id="1157616.A0A1Z5T3B8"/>
<feature type="non-terminal residue" evidence="2">
    <location>
        <position position="187"/>
    </location>
</feature>
<feature type="region of interest" description="Disordered" evidence="1">
    <location>
        <begin position="111"/>
        <end position="138"/>
    </location>
</feature>
<dbReference type="OrthoDB" id="77989at2759"/>
<feature type="compositionally biased region" description="Polar residues" evidence="1">
    <location>
        <begin position="22"/>
        <end position="31"/>
    </location>
</feature>
<accession>A0A1Z5T3B8</accession>
<proteinExistence type="predicted"/>
<comment type="caution">
    <text evidence="2">The sequence shown here is derived from an EMBL/GenBank/DDBJ whole genome shotgun (WGS) entry which is preliminary data.</text>
</comment>
<reference evidence="2 3" key="1">
    <citation type="submission" date="2017-01" db="EMBL/GenBank/DDBJ databases">
        <title>The recent genome duplication of the halophilic yeast Hortaea werneckii: insights from long-read sequencing.</title>
        <authorList>
            <person name="Sinha S."/>
            <person name="Flibotte S."/>
            <person name="Neira M."/>
            <person name="Lenassi M."/>
            <person name="Gostincar C."/>
            <person name="Stajich J.E."/>
            <person name="Nislow C.E."/>
        </authorList>
    </citation>
    <scope>NUCLEOTIDE SEQUENCE [LARGE SCALE GENOMIC DNA]</scope>
    <source>
        <strain evidence="2 3">EXF-2000</strain>
    </source>
</reference>
<evidence type="ECO:0000256" key="1">
    <source>
        <dbReference type="SAM" id="MobiDB-lite"/>
    </source>
</evidence>